<keyword evidence="2" id="KW-1185">Reference proteome</keyword>
<dbReference type="InParanoid" id="A0A409XBY2"/>
<evidence type="ECO:0000313" key="1">
    <source>
        <dbReference type="EMBL" id="PPQ88240.1"/>
    </source>
</evidence>
<dbReference type="EMBL" id="NHYD01002129">
    <property type="protein sequence ID" value="PPQ88240.1"/>
    <property type="molecule type" value="Genomic_DNA"/>
</dbReference>
<protein>
    <submittedName>
        <fullName evidence="1">Uncharacterized protein</fullName>
    </submittedName>
</protein>
<accession>A0A409XBY2</accession>
<name>A0A409XBY2_PSICY</name>
<gene>
    <name evidence="1" type="ORF">CVT25_005292</name>
</gene>
<evidence type="ECO:0000313" key="2">
    <source>
        <dbReference type="Proteomes" id="UP000283269"/>
    </source>
</evidence>
<dbReference type="Proteomes" id="UP000283269">
    <property type="component" value="Unassembled WGS sequence"/>
</dbReference>
<reference evidence="1 2" key="1">
    <citation type="journal article" date="2018" name="Evol. Lett.">
        <title>Horizontal gene cluster transfer increased hallucinogenic mushroom diversity.</title>
        <authorList>
            <person name="Reynolds H.T."/>
            <person name="Vijayakumar V."/>
            <person name="Gluck-Thaler E."/>
            <person name="Korotkin H.B."/>
            <person name="Matheny P.B."/>
            <person name="Slot J.C."/>
        </authorList>
    </citation>
    <scope>NUCLEOTIDE SEQUENCE [LARGE SCALE GENOMIC DNA]</scope>
    <source>
        <strain evidence="1 2">2631</strain>
    </source>
</reference>
<comment type="caution">
    <text evidence="1">The sequence shown here is derived from an EMBL/GenBank/DDBJ whole genome shotgun (WGS) entry which is preliminary data.</text>
</comment>
<organism evidence="1 2">
    <name type="scientific">Psilocybe cyanescens</name>
    <dbReference type="NCBI Taxonomy" id="93625"/>
    <lineage>
        <taxon>Eukaryota</taxon>
        <taxon>Fungi</taxon>
        <taxon>Dikarya</taxon>
        <taxon>Basidiomycota</taxon>
        <taxon>Agaricomycotina</taxon>
        <taxon>Agaricomycetes</taxon>
        <taxon>Agaricomycetidae</taxon>
        <taxon>Agaricales</taxon>
        <taxon>Agaricineae</taxon>
        <taxon>Strophariaceae</taxon>
        <taxon>Psilocybe</taxon>
    </lineage>
</organism>
<sequence length="194" mass="22568">MSLQHLLDSIPEPTGILWNINTLEALCRKLNLKFKVFIACDSTNILYGSYLLRYLEILRAWSEQYGEPSYYDRTLDLAECKIVHYLKENDMLSITPLVFYASHKGLDIGEINHLPEVNLSSETQHCCLSVRWQRGSSGFRRAEIEALFSFTTYFLICEDEEWLSRWIRQSMRLMCLCLTLLGNDTIKRAKDPTA</sequence>
<proteinExistence type="predicted"/>
<dbReference type="AlphaFoldDB" id="A0A409XBY2"/>